<keyword evidence="1" id="KW-0479">Metal-binding</keyword>
<dbReference type="PANTHER" id="PTHR45833">
    <property type="entry name" value="METHIONINE SYNTHASE"/>
    <property type="match status" value="1"/>
</dbReference>
<evidence type="ECO:0000256" key="1">
    <source>
        <dbReference type="ARBA" id="ARBA00022723"/>
    </source>
</evidence>
<dbReference type="EMBL" id="PJOS01000053">
    <property type="protein sequence ID" value="PKT70341.1"/>
    <property type="molecule type" value="Genomic_DNA"/>
</dbReference>
<dbReference type="SUPFAM" id="SSF52242">
    <property type="entry name" value="Cobalamin (vitamin B12)-binding domain"/>
    <property type="match status" value="1"/>
</dbReference>
<dbReference type="PROSITE" id="PS51332">
    <property type="entry name" value="B12_BINDING"/>
    <property type="match status" value="1"/>
</dbReference>
<dbReference type="GO" id="GO:0005829">
    <property type="term" value="C:cytosol"/>
    <property type="evidence" value="ECO:0007669"/>
    <property type="project" value="TreeGrafter"/>
</dbReference>
<keyword evidence="5" id="KW-1185">Reference proteome</keyword>
<sequence length="369" mass="39897">MTPPPRPHPDAVPLGPAREHLWSAVRQGDERRAAAVVLDALESSGDAETVLLDLIAPVQERVGTEWAANRLTVAQEHTATAIHERVMAVLAHQPGLRDETPSGPRVTVACVDGEWHALPARLLAEVLRLRGWRVDFLGAHVPTPHLIAHLHQTGPRAVALSSSIPTHLPTAHTAITACQAAGVPVIAGGAAFGPGGRYARSLGADGWAPDARGAAAVLERGLDRPGPRGVHQTVDDLPHLADQEYTIVAETTHQLVKQTLADLEDRFEPLRGYTERQRRHTAEDLAHIVEYLATSLYVADEELFTRFILWTADILTARRVPARSLDPALDLLALQLKDFPRACRTLAHAREALGDRTPLPKTPGPGKPA</sequence>
<feature type="domain" description="B12-binding" evidence="3">
    <location>
        <begin position="103"/>
        <end position="244"/>
    </location>
</feature>
<dbReference type="Gene3D" id="3.40.50.280">
    <property type="entry name" value="Cobalamin-binding domain"/>
    <property type="match status" value="1"/>
</dbReference>
<dbReference type="InterPro" id="IPR003759">
    <property type="entry name" value="Cbl-bd_cap"/>
</dbReference>
<evidence type="ECO:0000313" key="4">
    <source>
        <dbReference type="EMBL" id="PKT70341.1"/>
    </source>
</evidence>
<evidence type="ECO:0000256" key="2">
    <source>
        <dbReference type="ARBA" id="ARBA00023285"/>
    </source>
</evidence>
<dbReference type="InterPro" id="IPR050554">
    <property type="entry name" value="Met_Synthase/Corrinoid"/>
</dbReference>
<dbReference type="AlphaFoldDB" id="A0A2I0SK86"/>
<dbReference type="Proteomes" id="UP000236178">
    <property type="component" value="Unassembled WGS sequence"/>
</dbReference>
<dbReference type="Gene3D" id="1.10.1240.10">
    <property type="entry name" value="Methionine synthase domain"/>
    <property type="match status" value="1"/>
</dbReference>
<dbReference type="GO" id="GO:0031419">
    <property type="term" value="F:cobalamin binding"/>
    <property type="evidence" value="ECO:0007669"/>
    <property type="project" value="InterPro"/>
</dbReference>
<dbReference type="GO" id="GO:0050667">
    <property type="term" value="P:homocysteine metabolic process"/>
    <property type="evidence" value="ECO:0007669"/>
    <property type="project" value="TreeGrafter"/>
</dbReference>
<dbReference type="OrthoDB" id="3782345at2"/>
<dbReference type="InterPro" id="IPR036594">
    <property type="entry name" value="Meth_synthase_dom"/>
</dbReference>
<dbReference type="GO" id="GO:0046653">
    <property type="term" value="P:tetrahydrofolate metabolic process"/>
    <property type="evidence" value="ECO:0007669"/>
    <property type="project" value="TreeGrafter"/>
</dbReference>
<reference evidence="4 5" key="1">
    <citation type="submission" date="2017-12" db="EMBL/GenBank/DDBJ databases">
        <title>Streptomyces populusis sp. nov., a novel endophytic actinobacterium isolated from stems of Populus adenopoda Maxim.</title>
        <authorList>
            <person name="Wang Z."/>
        </authorList>
    </citation>
    <scope>NUCLEOTIDE SEQUENCE [LARGE SCALE GENOMIC DNA]</scope>
    <source>
        <strain evidence="4 5">A249</strain>
    </source>
</reference>
<organism evidence="4 5">
    <name type="scientific">Streptomyces populi</name>
    <dbReference type="NCBI Taxonomy" id="2058924"/>
    <lineage>
        <taxon>Bacteria</taxon>
        <taxon>Bacillati</taxon>
        <taxon>Actinomycetota</taxon>
        <taxon>Actinomycetes</taxon>
        <taxon>Kitasatosporales</taxon>
        <taxon>Streptomycetaceae</taxon>
        <taxon>Streptomyces</taxon>
    </lineage>
</organism>
<keyword evidence="2" id="KW-0170">Cobalt</keyword>
<dbReference type="Pfam" id="PF02607">
    <property type="entry name" value="B12-binding_2"/>
    <property type="match status" value="1"/>
</dbReference>
<evidence type="ECO:0000259" key="3">
    <source>
        <dbReference type="PROSITE" id="PS51332"/>
    </source>
</evidence>
<dbReference type="GO" id="GO:0008705">
    <property type="term" value="F:methionine synthase activity"/>
    <property type="evidence" value="ECO:0007669"/>
    <property type="project" value="TreeGrafter"/>
</dbReference>
<gene>
    <name evidence="4" type="ORF">CW362_25030</name>
</gene>
<dbReference type="InterPro" id="IPR036724">
    <property type="entry name" value="Cobalamin-bd_sf"/>
</dbReference>
<comment type="caution">
    <text evidence="4">The sequence shown here is derived from an EMBL/GenBank/DDBJ whole genome shotgun (WGS) entry which is preliminary data.</text>
</comment>
<accession>A0A2I0SK86</accession>
<dbReference type="RefSeq" id="WP_103551783.1">
    <property type="nucleotide sequence ID" value="NZ_JBHJSK010000007.1"/>
</dbReference>
<proteinExistence type="predicted"/>
<name>A0A2I0SK86_9ACTN</name>
<evidence type="ECO:0000313" key="5">
    <source>
        <dbReference type="Proteomes" id="UP000236178"/>
    </source>
</evidence>
<dbReference type="Pfam" id="PF02310">
    <property type="entry name" value="B12-binding"/>
    <property type="match status" value="1"/>
</dbReference>
<dbReference type="InterPro" id="IPR006158">
    <property type="entry name" value="Cobalamin-bd"/>
</dbReference>
<protein>
    <submittedName>
        <fullName evidence="4">Cobalamin-binding protein</fullName>
    </submittedName>
</protein>
<dbReference type="PANTHER" id="PTHR45833:SF1">
    <property type="entry name" value="METHIONINE SYNTHASE"/>
    <property type="match status" value="1"/>
</dbReference>
<dbReference type="GO" id="GO:0046872">
    <property type="term" value="F:metal ion binding"/>
    <property type="evidence" value="ECO:0007669"/>
    <property type="project" value="UniProtKB-KW"/>
</dbReference>